<dbReference type="CDD" id="cd03024">
    <property type="entry name" value="DsbA_FrnE"/>
    <property type="match status" value="1"/>
</dbReference>
<protein>
    <submittedName>
        <fullName evidence="2">DsbA family oxidoreductase</fullName>
    </submittedName>
</protein>
<reference evidence="2 3" key="1">
    <citation type="submission" date="2019-09" db="EMBL/GenBank/DDBJ databases">
        <title>YIM 48816 draft genome.</title>
        <authorList>
            <person name="Jiang L."/>
        </authorList>
    </citation>
    <scope>NUCLEOTIDE SEQUENCE [LARGE SCALE GENOMIC DNA]</scope>
    <source>
        <strain evidence="2 3">YIM 48816</strain>
    </source>
</reference>
<name>A0A6L3SPE4_9HYPH</name>
<dbReference type="InterPro" id="IPR036249">
    <property type="entry name" value="Thioredoxin-like_sf"/>
</dbReference>
<dbReference type="InterPro" id="IPR001853">
    <property type="entry name" value="DSBA-like_thioredoxin_dom"/>
</dbReference>
<dbReference type="AlphaFoldDB" id="A0A6L3SPE4"/>
<dbReference type="OrthoDB" id="9799122at2"/>
<keyword evidence="3" id="KW-1185">Reference proteome</keyword>
<dbReference type="EMBL" id="VZZK01000057">
    <property type="protein sequence ID" value="KAB1070998.1"/>
    <property type="molecule type" value="Genomic_DNA"/>
</dbReference>
<evidence type="ECO:0000313" key="2">
    <source>
        <dbReference type="EMBL" id="KAB1070998.1"/>
    </source>
</evidence>
<dbReference type="RefSeq" id="WP_151005042.1">
    <property type="nucleotide sequence ID" value="NZ_BPQY01000391.1"/>
</dbReference>
<sequence length="210" mass="23513">MSLTISVFSDVICPWCDLGKRRLERALDQLGLRESTTVEWLPFELNPDMPAEGVERSVYRARKFGAERSAELDRQMTELGREEGISFAFDRMLRTPNTRKAYMLIAAARQQGRGGALVEALFRAYFEEGRDVGDEEVLLDLTTQIGLDRSQALAALASDELRALIVSAEAQAAEMQISGVPFFIVDQQWAVSGAQPSEQWVALIRERQNA</sequence>
<proteinExistence type="predicted"/>
<organism evidence="2 3">
    <name type="scientific">Methylobacterium soli</name>
    <dbReference type="NCBI Taxonomy" id="553447"/>
    <lineage>
        <taxon>Bacteria</taxon>
        <taxon>Pseudomonadati</taxon>
        <taxon>Pseudomonadota</taxon>
        <taxon>Alphaproteobacteria</taxon>
        <taxon>Hyphomicrobiales</taxon>
        <taxon>Methylobacteriaceae</taxon>
        <taxon>Methylobacterium</taxon>
    </lineage>
</organism>
<accession>A0A6L3SPE4</accession>
<evidence type="ECO:0000259" key="1">
    <source>
        <dbReference type="Pfam" id="PF01323"/>
    </source>
</evidence>
<dbReference type="GO" id="GO:0016491">
    <property type="term" value="F:oxidoreductase activity"/>
    <property type="evidence" value="ECO:0007669"/>
    <property type="project" value="InterPro"/>
</dbReference>
<comment type="caution">
    <text evidence="2">The sequence shown here is derived from an EMBL/GenBank/DDBJ whole genome shotgun (WGS) entry which is preliminary data.</text>
</comment>
<dbReference type="PANTHER" id="PTHR13887">
    <property type="entry name" value="GLUTATHIONE S-TRANSFERASE KAPPA"/>
    <property type="match status" value="1"/>
</dbReference>
<gene>
    <name evidence="2" type="ORF">F6X53_29370</name>
</gene>
<evidence type="ECO:0000313" key="3">
    <source>
        <dbReference type="Proteomes" id="UP000474159"/>
    </source>
</evidence>
<dbReference type="Proteomes" id="UP000474159">
    <property type="component" value="Unassembled WGS sequence"/>
</dbReference>
<dbReference type="Gene3D" id="3.40.30.10">
    <property type="entry name" value="Glutaredoxin"/>
    <property type="match status" value="1"/>
</dbReference>
<dbReference type="Pfam" id="PF01323">
    <property type="entry name" value="DSBA"/>
    <property type="match status" value="1"/>
</dbReference>
<dbReference type="SUPFAM" id="SSF52833">
    <property type="entry name" value="Thioredoxin-like"/>
    <property type="match status" value="1"/>
</dbReference>
<dbReference type="PANTHER" id="PTHR13887:SF41">
    <property type="entry name" value="THIOREDOXIN SUPERFAMILY PROTEIN"/>
    <property type="match status" value="1"/>
</dbReference>
<feature type="domain" description="DSBA-like thioredoxin" evidence="1">
    <location>
        <begin position="4"/>
        <end position="200"/>
    </location>
</feature>